<dbReference type="GO" id="GO:0007155">
    <property type="term" value="P:cell adhesion"/>
    <property type="evidence" value="ECO:0007669"/>
    <property type="project" value="TreeGrafter"/>
</dbReference>
<dbReference type="GO" id="GO:0031012">
    <property type="term" value="C:extracellular matrix"/>
    <property type="evidence" value="ECO:0007669"/>
    <property type="project" value="TreeGrafter"/>
</dbReference>
<evidence type="ECO:0000256" key="3">
    <source>
        <dbReference type="PROSITE-ProRule" id="PRU00039"/>
    </source>
</evidence>
<dbReference type="GO" id="GO:0007165">
    <property type="term" value="P:signal transduction"/>
    <property type="evidence" value="ECO:0007669"/>
    <property type="project" value="InterPro"/>
</dbReference>
<dbReference type="AlphaFoldDB" id="A0A2G9S189"/>
<comment type="caution">
    <text evidence="3">Lacks conserved residue(s) required for the propagation of feature annotation.</text>
</comment>
<dbReference type="SMART" id="SM00041">
    <property type="entry name" value="CT"/>
    <property type="match status" value="1"/>
</dbReference>
<dbReference type="PROSITE" id="PS50092">
    <property type="entry name" value="TSP1"/>
    <property type="match status" value="1"/>
</dbReference>
<dbReference type="InterPro" id="IPR036383">
    <property type="entry name" value="TSP1_rpt_sf"/>
</dbReference>
<evidence type="ECO:0000259" key="5">
    <source>
        <dbReference type="PROSITE" id="PS01225"/>
    </source>
</evidence>
<name>A0A2G9S189_AQUCT</name>
<dbReference type="PANTHER" id="PTHR11348:SF36">
    <property type="entry name" value="CCN FAMILY MEMBER 2"/>
    <property type="match status" value="1"/>
</dbReference>
<accession>A0A2G9S189</accession>
<feature type="chain" id="PRO_5013870114" description="CTCK domain-containing protein" evidence="4">
    <location>
        <begin position="20"/>
        <end position="268"/>
    </location>
</feature>
<proteinExistence type="predicted"/>
<feature type="domain" description="CTCK" evidence="5">
    <location>
        <begin position="163"/>
        <end position="233"/>
    </location>
</feature>
<protein>
    <recommendedName>
        <fullName evidence="5">CTCK domain-containing protein</fullName>
    </recommendedName>
</protein>
<keyword evidence="2" id="KW-1015">Disulfide bond</keyword>
<dbReference type="SMART" id="SM00121">
    <property type="entry name" value="IB"/>
    <property type="match status" value="1"/>
</dbReference>
<dbReference type="GO" id="GO:0005178">
    <property type="term" value="F:integrin binding"/>
    <property type="evidence" value="ECO:0007669"/>
    <property type="project" value="TreeGrafter"/>
</dbReference>
<evidence type="ECO:0000256" key="4">
    <source>
        <dbReference type="SAM" id="SignalP"/>
    </source>
</evidence>
<dbReference type="GO" id="GO:0045597">
    <property type="term" value="P:positive regulation of cell differentiation"/>
    <property type="evidence" value="ECO:0007669"/>
    <property type="project" value="TreeGrafter"/>
</dbReference>
<dbReference type="EMBL" id="KV929814">
    <property type="protein sequence ID" value="PIO33834.1"/>
    <property type="molecule type" value="Genomic_DNA"/>
</dbReference>
<evidence type="ECO:0000313" key="7">
    <source>
        <dbReference type="Proteomes" id="UP000228934"/>
    </source>
</evidence>
<dbReference type="Proteomes" id="UP000228934">
    <property type="component" value="Unassembled WGS sequence"/>
</dbReference>
<dbReference type="OrthoDB" id="365605at2759"/>
<evidence type="ECO:0000256" key="2">
    <source>
        <dbReference type="ARBA" id="ARBA00023157"/>
    </source>
</evidence>
<dbReference type="InterPro" id="IPR000884">
    <property type="entry name" value="TSP1_rpt"/>
</dbReference>
<evidence type="ECO:0000256" key="1">
    <source>
        <dbReference type="ARBA" id="ARBA00022729"/>
    </source>
</evidence>
<dbReference type="InterPro" id="IPR000867">
    <property type="entry name" value="IGFBP-like"/>
</dbReference>
<organism evidence="6 7">
    <name type="scientific">Aquarana catesbeiana</name>
    <name type="common">American bullfrog</name>
    <name type="synonym">Rana catesbeiana</name>
    <dbReference type="NCBI Taxonomy" id="8400"/>
    <lineage>
        <taxon>Eukaryota</taxon>
        <taxon>Metazoa</taxon>
        <taxon>Chordata</taxon>
        <taxon>Craniata</taxon>
        <taxon>Vertebrata</taxon>
        <taxon>Euteleostomi</taxon>
        <taxon>Amphibia</taxon>
        <taxon>Batrachia</taxon>
        <taxon>Anura</taxon>
        <taxon>Neobatrachia</taxon>
        <taxon>Ranoidea</taxon>
        <taxon>Ranidae</taxon>
        <taxon>Aquarana</taxon>
    </lineage>
</organism>
<dbReference type="InterPro" id="IPR050941">
    <property type="entry name" value="CCN"/>
</dbReference>
<keyword evidence="7" id="KW-1185">Reference proteome</keyword>
<dbReference type="Gene3D" id="2.20.100.10">
    <property type="entry name" value="Thrombospondin type-1 (TSP1) repeat"/>
    <property type="match status" value="1"/>
</dbReference>
<reference evidence="7" key="1">
    <citation type="journal article" date="2017" name="Nat. Commun.">
        <title>The North American bullfrog draft genome provides insight into hormonal regulation of long noncoding RNA.</title>
        <authorList>
            <person name="Hammond S.A."/>
            <person name="Warren R.L."/>
            <person name="Vandervalk B.P."/>
            <person name="Kucuk E."/>
            <person name="Khan H."/>
            <person name="Gibb E.A."/>
            <person name="Pandoh P."/>
            <person name="Kirk H."/>
            <person name="Zhao Y."/>
            <person name="Jones M."/>
            <person name="Mungall A.J."/>
            <person name="Coope R."/>
            <person name="Pleasance S."/>
            <person name="Moore R.A."/>
            <person name="Holt R.A."/>
            <person name="Round J.M."/>
            <person name="Ohora S."/>
            <person name="Walle B.V."/>
            <person name="Veldhoen N."/>
            <person name="Helbing C.C."/>
            <person name="Birol I."/>
        </authorList>
    </citation>
    <scope>NUCLEOTIDE SEQUENCE [LARGE SCALE GENOMIC DNA]</scope>
</reference>
<dbReference type="PANTHER" id="PTHR11348">
    <property type="entry name" value="CONNECTIVE TISSUE GROWTH FACTOR-RELATED"/>
    <property type="match status" value="1"/>
</dbReference>
<gene>
    <name evidence="6" type="ORF">AB205_0185360</name>
</gene>
<dbReference type="GO" id="GO:0005615">
    <property type="term" value="C:extracellular space"/>
    <property type="evidence" value="ECO:0007669"/>
    <property type="project" value="TreeGrafter"/>
</dbReference>
<feature type="signal peptide" evidence="4">
    <location>
        <begin position="1"/>
        <end position="19"/>
    </location>
</feature>
<dbReference type="SUPFAM" id="SSF82895">
    <property type="entry name" value="TSP-1 type 1 repeat"/>
    <property type="match status" value="1"/>
</dbReference>
<sequence>MGLYAAICFIILSVTLTWGEKPECPQVCKCPENPTCPLGTSQDTCGCGCNVCVQDIDAECDGFRPCDNMKNLTCDYQLDPMRKQGVCKDPEEDSAPMLDSPTCKPATEWTPCSKTCGFGNSIRITYEEETCVPKAERRLCMIRPCKGQYTRANYTVLKPTNACSRVLRWSRPLHVRFRDCLSSLPLLPRFCGHCSDGRLCSPSVTETRPVAFQCTHLDRKVIRQVMWVRRCTCGGKGSKKGKGKKKLKVRPMELGKEDTEEIEEVEEI</sequence>
<dbReference type="SMART" id="SM00209">
    <property type="entry name" value="TSP1"/>
    <property type="match status" value="1"/>
</dbReference>
<keyword evidence="1 4" id="KW-0732">Signal</keyword>
<dbReference type="InterPro" id="IPR006207">
    <property type="entry name" value="Cys_knot_C"/>
</dbReference>
<dbReference type="GO" id="GO:0008201">
    <property type="term" value="F:heparin binding"/>
    <property type="evidence" value="ECO:0007669"/>
    <property type="project" value="TreeGrafter"/>
</dbReference>
<dbReference type="Pfam" id="PF19035">
    <property type="entry name" value="TSP1_CCN"/>
    <property type="match status" value="1"/>
</dbReference>
<dbReference type="PROSITE" id="PS01225">
    <property type="entry name" value="CTCK_2"/>
    <property type="match status" value="1"/>
</dbReference>
<dbReference type="InterPro" id="IPR043973">
    <property type="entry name" value="TSP1_CCN"/>
</dbReference>
<evidence type="ECO:0000313" key="6">
    <source>
        <dbReference type="EMBL" id="PIO33834.1"/>
    </source>
</evidence>